<dbReference type="Proteomes" id="UP001328107">
    <property type="component" value="Unassembled WGS sequence"/>
</dbReference>
<gene>
    <name evidence="2" type="ORF">PMAYCL1PPCAC_08313</name>
</gene>
<protein>
    <submittedName>
        <fullName evidence="2">Uncharacterized protein</fullName>
    </submittedName>
</protein>
<comment type="caution">
    <text evidence="2">The sequence shown here is derived from an EMBL/GenBank/DDBJ whole genome shotgun (WGS) entry which is preliminary data.</text>
</comment>
<dbReference type="AlphaFoldDB" id="A0AAN5C5F9"/>
<evidence type="ECO:0000313" key="3">
    <source>
        <dbReference type="Proteomes" id="UP001328107"/>
    </source>
</evidence>
<accession>A0AAN5C5F9</accession>
<organism evidence="2 3">
    <name type="scientific">Pristionchus mayeri</name>
    <dbReference type="NCBI Taxonomy" id="1317129"/>
    <lineage>
        <taxon>Eukaryota</taxon>
        <taxon>Metazoa</taxon>
        <taxon>Ecdysozoa</taxon>
        <taxon>Nematoda</taxon>
        <taxon>Chromadorea</taxon>
        <taxon>Rhabditida</taxon>
        <taxon>Rhabditina</taxon>
        <taxon>Diplogasteromorpha</taxon>
        <taxon>Diplogasteroidea</taxon>
        <taxon>Neodiplogasteridae</taxon>
        <taxon>Pristionchus</taxon>
    </lineage>
</organism>
<sequence>MKHKDEPIDVPLVDDDQNFDMKFNGDEFESKDESIMDGNMGKDLGYQDFTADEKIDNGEEEEETIDTVTNTRP</sequence>
<evidence type="ECO:0000313" key="2">
    <source>
        <dbReference type="EMBL" id="GMR38118.1"/>
    </source>
</evidence>
<reference evidence="3" key="1">
    <citation type="submission" date="2022-10" db="EMBL/GenBank/DDBJ databases">
        <title>Genome assembly of Pristionchus species.</title>
        <authorList>
            <person name="Yoshida K."/>
            <person name="Sommer R.J."/>
        </authorList>
    </citation>
    <scope>NUCLEOTIDE SEQUENCE [LARGE SCALE GENOMIC DNA]</scope>
    <source>
        <strain evidence="3">RS5460</strain>
    </source>
</reference>
<keyword evidence="3" id="KW-1185">Reference proteome</keyword>
<evidence type="ECO:0000256" key="1">
    <source>
        <dbReference type="SAM" id="MobiDB-lite"/>
    </source>
</evidence>
<name>A0AAN5C5F9_9BILA</name>
<dbReference type="EMBL" id="BTRK01000002">
    <property type="protein sequence ID" value="GMR38118.1"/>
    <property type="molecule type" value="Genomic_DNA"/>
</dbReference>
<proteinExistence type="predicted"/>
<feature type="region of interest" description="Disordered" evidence="1">
    <location>
        <begin position="30"/>
        <end position="73"/>
    </location>
</feature>
<feature type="non-terminal residue" evidence="2">
    <location>
        <position position="73"/>
    </location>
</feature>
<feature type="region of interest" description="Disordered" evidence="1">
    <location>
        <begin position="1"/>
        <end position="20"/>
    </location>
</feature>